<feature type="chain" id="PRO_5046671528" description="Outer membrane protein with beta-barrel domain" evidence="2">
    <location>
        <begin position="23"/>
        <end position="357"/>
    </location>
</feature>
<evidence type="ECO:0000313" key="4">
    <source>
        <dbReference type="Proteomes" id="UP001327027"/>
    </source>
</evidence>
<evidence type="ECO:0000256" key="2">
    <source>
        <dbReference type="SAM" id="SignalP"/>
    </source>
</evidence>
<comment type="caution">
    <text evidence="3">The sequence shown here is derived from an EMBL/GenBank/DDBJ whole genome shotgun (WGS) entry which is preliminary data.</text>
</comment>
<accession>A0ABU5ZP85</accession>
<evidence type="ECO:0000256" key="1">
    <source>
        <dbReference type="SAM" id="Coils"/>
    </source>
</evidence>
<name>A0ABU5ZP85_9FLAO</name>
<dbReference type="Proteomes" id="UP001327027">
    <property type="component" value="Unassembled WGS sequence"/>
</dbReference>
<keyword evidence="2" id="KW-0732">Signal</keyword>
<dbReference type="EMBL" id="JAYKLX010000001">
    <property type="protein sequence ID" value="MEB3343941.1"/>
    <property type="molecule type" value="Genomic_DNA"/>
</dbReference>
<evidence type="ECO:0008006" key="5">
    <source>
        <dbReference type="Google" id="ProtNLM"/>
    </source>
</evidence>
<evidence type="ECO:0000313" key="3">
    <source>
        <dbReference type="EMBL" id="MEB3343941.1"/>
    </source>
</evidence>
<sequence length="357" mass="40707">MKTLLTIATLLAMALFVQFVNAQEDLNNDKIEKLKAQKEVLITAEKEALKKEVEAINQRLDNNEITIEEAQKLKEEAAKVHALNIENGMAILDNRIALLERNGTELLGTDTNKVTIGLGAKDYDDGDVLFGINIKRANDDDEVKYDRRTSSNLVLAFGLNNTIVDGQSLDDSDYKILGSRFFEIGWVWNTRVFKNSNFLRLKYGISYTSNGLKPTDNRYFVDNGDQTDLEEFPFNLSKSKFRMDNIVVPVHFEFGPSKVVKTDKSIRYYTARKFRMGLGGYLGANISTRQKLKYRENGNRIKDKIKRDYNTSDLIYGLSTYIGFGDMSLYLKYDLSPVFKDAEIEQNNVSLGLRFDL</sequence>
<protein>
    <recommendedName>
        <fullName evidence="5">Outer membrane protein with beta-barrel domain</fullName>
    </recommendedName>
</protein>
<organism evidence="3 4">
    <name type="scientific">Aquimarina gracilis</name>
    <dbReference type="NCBI Taxonomy" id="874422"/>
    <lineage>
        <taxon>Bacteria</taxon>
        <taxon>Pseudomonadati</taxon>
        <taxon>Bacteroidota</taxon>
        <taxon>Flavobacteriia</taxon>
        <taxon>Flavobacteriales</taxon>
        <taxon>Flavobacteriaceae</taxon>
        <taxon>Aquimarina</taxon>
    </lineage>
</organism>
<proteinExistence type="predicted"/>
<feature type="signal peptide" evidence="2">
    <location>
        <begin position="1"/>
        <end position="22"/>
    </location>
</feature>
<gene>
    <name evidence="3" type="ORF">U6A24_00635</name>
</gene>
<keyword evidence="4" id="KW-1185">Reference proteome</keyword>
<reference evidence="3 4" key="1">
    <citation type="journal article" date="2013" name="Int. J. Syst. Evol. Microbiol.">
        <title>Aquimarina gracilis sp. nov., isolated from the gut microflora of a mussel, Mytilus coruscus, and emended description of Aquimarina spongiae.</title>
        <authorList>
            <person name="Park S.C."/>
            <person name="Choe H.N."/>
            <person name="Baik K.S."/>
            <person name="Seong C.N."/>
        </authorList>
    </citation>
    <scope>NUCLEOTIDE SEQUENCE [LARGE SCALE GENOMIC DNA]</scope>
    <source>
        <strain evidence="3 4">PSC32</strain>
    </source>
</reference>
<keyword evidence="1" id="KW-0175">Coiled coil</keyword>
<dbReference type="RefSeq" id="WP_324177995.1">
    <property type="nucleotide sequence ID" value="NZ_BAABAW010000016.1"/>
</dbReference>
<feature type="coiled-coil region" evidence="1">
    <location>
        <begin position="31"/>
        <end position="80"/>
    </location>
</feature>